<dbReference type="GO" id="GO:0016020">
    <property type="term" value="C:membrane"/>
    <property type="evidence" value="ECO:0007669"/>
    <property type="project" value="TreeGrafter"/>
</dbReference>
<evidence type="ECO:0000259" key="1">
    <source>
        <dbReference type="Pfam" id="PF00561"/>
    </source>
</evidence>
<protein>
    <recommendedName>
        <fullName evidence="1">AB hydrolase-1 domain-containing protein</fullName>
    </recommendedName>
</protein>
<keyword evidence="3" id="KW-1185">Reference proteome</keyword>
<dbReference type="STRING" id="93625.A0A409WT17"/>
<dbReference type="OrthoDB" id="19657at2759"/>
<evidence type="ECO:0000313" key="3">
    <source>
        <dbReference type="Proteomes" id="UP000283269"/>
    </source>
</evidence>
<dbReference type="GO" id="GO:0047372">
    <property type="term" value="F:monoacylglycerol lipase activity"/>
    <property type="evidence" value="ECO:0007669"/>
    <property type="project" value="TreeGrafter"/>
</dbReference>
<accession>A0A409WT17</accession>
<dbReference type="PANTHER" id="PTHR43798:SF5">
    <property type="entry name" value="MONOACYLGLYCEROL LIPASE ABHD6"/>
    <property type="match status" value="1"/>
</dbReference>
<dbReference type="InParanoid" id="A0A409WT17"/>
<dbReference type="GO" id="GO:0046464">
    <property type="term" value="P:acylglycerol catabolic process"/>
    <property type="evidence" value="ECO:0007669"/>
    <property type="project" value="TreeGrafter"/>
</dbReference>
<name>A0A409WT17_PSICY</name>
<dbReference type="AlphaFoldDB" id="A0A409WT17"/>
<feature type="domain" description="AB hydrolase-1" evidence="1">
    <location>
        <begin position="35"/>
        <end position="141"/>
    </location>
</feature>
<proteinExistence type="predicted"/>
<comment type="caution">
    <text evidence="2">The sequence shown here is derived from an EMBL/GenBank/DDBJ whole genome shotgun (WGS) entry which is preliminary data.</text>
</comment>
<organism evidence="2 3">
    <name type="scientific">Psilocybe cyanescens</name>
    <dbReference type="NCBI Taxonomy" id="93625"/>
    <lineage>
        <taxon>Eukaryota</taxon>
        <taxon>Fungi</taxon>
        <taxon>Dikarya</taxon>
        <taxon>Basidiomycota</taxon>
        <taxon>Agaricomycotina</taxon>
        <taxon>Agaricomycetes</taxon>
        <taxon>Agaricomycetidae</taxon>
        <taxon>Agaricales</taxon>
        <taxon>Agaricineae</taxon>
        <taxon>Strophariaceae</taxon>
        <taxon>Psilocybe</taxon>
    </lineage>
</organism>
<dbReference type="Pfam" id="PF00561">
    <property type="entry name" value="Abhydrolase_1"/>
    <property type="match status" value="1"/>
</dbReference>
<dbReference type="InterPro" id="IPR029058">
    <property type="entry name" value="AB_hydrolase_fold"/>
</dbReference>
<dbReference type="Proteomes" id="UP000283269">
    <property type="component" value="Unassembled WGS sequence"/>
</dbReference>
<gene>
    <name evidence="2" type="ORF">CVT25_013353</name>
</gene>
<reference evidence="2 3" key="1">
    <citation type="journal article" date="2018" name="Evol. Lett.">
        <title>Horizontal gene cluster transfer increased hallucinogenic mushroom diversity.</title>
        <authorList>
            <person name="Reynolds H.T."/>
            <person name="Vijayakumar V."/>
            <person name="Gluck-Thaler E."/>
            <person name="Korotkin H.B."/>
            <person name="Matheny P.B."/>
            <person name="Slot J.C."/>
        </authorList>
    </citation>
    <scope>NUCLEOTIDE SEQUENCE [LARGE SCALE GENOMIC DNA]</scope>
    <source>
        <strain evidence="2 3">2631</strain>
    </source>
</reference>
<dbReference type="Gene3D" id="3.40.50.1820">
    <property type="entry name" value="alpha/beta hydrolase"/>
    <property type="match status" value="1"/>
</dbReference>
<dbReference type="SUPFAM" id="SSF53474">
    <property type="entry name" value="alpha/beta-Hydrolases"/>
    <property type="match status" value="1"/>
</dbReference>
<dbReference type="EMBL" id="NHYD01003226">
    <property type="protein sequence ID" value="PPQ81675.1"/>
    <property type="molecule type" value="Genomic_DNA"/>
</dbReference>
<evidence type="ECO:0000313" key="2">
    <source>
        <dbReference type="EMBL" id="PPQ81675.1"/>
    </source>
</evidence>
<dbReference type="InterPro" id="IPR000073">
    <property type="entry name" value="AB_hydrolase_1"/>
</dbReference>
<sequence>MPHLKVQTASGTVQFNYVISTPDSENAQNIDPSLPTILFLHPVYISSVLFHNQFASPRVRRFNLVAVDARSHGNTVGPVPPNARRAEVAEDVSKIIETLKLPRCHIVGISMGACVALEMAVSHPEQILSVFMVSPLPLVEPEDVASGRQEIYDCWVAGRKDENPDEDALLDAILGAVQLGFNQSSASIVSALVQYTYPQAMRNWAPENFGALRTVSVDFFVDRKPHDLAQLRQIECPVHLIHCGGDVAYPLHYVEELRDRLVSVGLHPRVSQVKDAPHFGSVTHSEEINALLHDWVMEHTDGPIPRAKSFVKSPFADDLAKYGHRENGESDSEDDLVPV</sequence>
<dbReference type="PANTHER" id="PTHR43798">
    <property type="entry name" value="MONOACYLGLYCEROL LIPASE"/>
    <property type="match status" value="1"/>
</dbReference>
<dbReference type="InterPro" id="IPR050266">
    <property type="entry name" value="AB_hydrolase_sf"/>
</dbReference>